<evidence type="ECO:0000313" key="3">
    <source>
        <dbReference type="Proteomes" id="UP001270362"/>
    </source>
</evidence>
<evidence type="ECO:0000256" key="1">
    <source>
        <dbReference type="SAM" id="MobiDB-lite"/>
    </source>
</evidence>
<keyword evidence="3" id="KW-1185">Reference proteome</keyword>
<dbReference type="Proteomes" id="UP001270362">
    <property type="component" value="Unassembled WGS sequence"/>
</dbReference>
<protein>
    <submittedName>
        <fullName evidence="2">Uncharacterized protein</fullName>
    </submittedName>
</protein>
<organism evidence="2 3">
    <name type="scientific">Podospora appendiculata</name>
    <dbReference type="NCBI Taxonomy" id="314037"/>
    <lineage>
        <taxon>Eukaryota</taxon>
        <taxon>Fungi</taxon>
        <taxon>Dikarya</taxon>
        <taxon>Ascomycota</taxon>
        <taxon>Pezizomycotina</taxon>
        <taxon>Sordariomycetes</taxon>
        <taxon>Sordariomycetidae</taxon>
        <taxon>Sordariales</taxon>
        <taxon>Podosporaceae</taxon>
        <taxon>Podospora</taxon>
    </lineage>
</organism>
<reference evidence="2" key="1">
    <citation type="journal article" date="2023" name="Mol. Phylogenet. Evol.">
        <title>Genome-scale phylogeny and comparative genomics of the fungal order Sordariales.</title>
        <authorList>
            <person name="Hensen N."/>
            <person name="Bonometti L."/>
            <person name="Westerberg I."/>
            <person name="Brannstrom I.O."/>
            <person name="Guillou S."/>
            <person name="Cros-Aarteil S."/>
            <person name="Calhoun S."/>
            <person name="Haridas S."/>
            <person name="Kuo A."/>
            <person name="Mondo S."/>
            <person name="Pangilinan J."/>
            <person name="Riley R."/>
            <person name="LaButti K."/>
            <person name="Andreopoulos B."/>
            <person name="Lipzen A."/>
            <person name="Chen C."/>
            <person name="Yan M."/>
            <person name="Daum C."/>
            <person name="Ng V."/>
            <person name="Clum A."/>
            <person name="Steindorff A."/>
            <person name="Ohm R.A."/>
            <person name="Martin F."/>
            <person name="Silar P."/>
            <person name="Natvig D.O."/>
            <person name="Lalanne C."/>
            <person name="Gautier V."/>
            <person name="Ament-Velasquez S.L."/>
            <person name="Kruys A."/>
            <person name="Hutchinson M.I."/>
            <person name="Powell A.J."/>
            <person name="Barry K."/>
            <person name="Miller A.N."/>
            <person name="Grigoriev I.V."/>
            <person name="Debuchy R."/>
            <person name="Gladieux P."/>
            <person name="Hiltunen Thoren M."/>
            <person name="Johannesson H."/>
        </authorList>
    </citation>
    <scope>NUCLEOTIDE SEQUENCE</scope>
    <source>
        <strain evidence="2">CBS 314.62</strain>
    </source>
</reference>
<proteinExistence type="predicted"/>
<sequence>MSEANRNNNIFGPTPALTAKSPDSDVSPRTQDPSKPTSVDYFTASPAAAAAAAAVPLSNVTFAVARRDGLRILESASPSNGTSTGASTATSVSGVGEDGPGGSRRTSQCGTGSDRPSAGSRKSSIASVSFRPPSNPSLPQGQPRRTDNRRLRESSPSPIR</sequence>
<evidence type="ECO:0000313" key="2">
    <source>
        <dbReference type="EMBL" id="KAK3692185.1"/>
    </source>
</evidence>
<comment type="caution">
    <text evidence="2">The sequence shown here is derived from an EMBL/GenBank/DDBJ whole genome shotgun (WGS) entry which is preliminary data.</text>
</comment>
<feature type="region of interest" description="Disordered" evidence="1">
    <location>
        <begin position="74"/>
        <end position="160"/>
    </location>
</feature>
<gene>
    <name evidence="2" type="ORF">B0T22DRAFT_6323</name>
</gene>
<feature type="region of interest" description="Disordered" evidence="1">
    <location>
        <begin position="1"/>
        <end position="40"/>
    </location>
</feature>
<feature type="compositionally biased region" description="Polar residues" evidence="1">
    <location>
        <begin position="1"/>
        <end position="11"/>
    </location>
</feature>
<feature type="compositionally biased region" description="Low complexity" evidence="1">
    <location>
        <begin position="75"/>
        <end position="95"/>
    </location>
</feature>
<feature type="compositionally biased region" description="Polar residues" evidence="1">
    <location>
        <begin position="27"/>
        <end position="37"/>
    </location>
</feature>
<name>A0AAE1CF81_9PEZI</name>
<dbReference type="AlphaFoldDB" id="A0AAE1CF81"/>
<accession>A0AAE1CF81</accession>
<reference evidence="2" key="2">
    <citation type="submission" date="2023-06" db="EMBL/GenBank/DDBJ databases">
        <authorList>
            <consortium name="Lawrence Berkeley National Laboratory"/>
            <person name="Haridas S."/>
            <person name="Hensen N."/>
            <person name="Bonometti L."/>
            <person name="Westerberg I."/>
            <person name="Brannstrom I.O."/>
            <person name="Guillou S."/>
            <person name="Cros-Aarteil S."/>
            <person name="Calhoun S."/>
            <person name="Kuo A."/>
            <person name="Mondo S."/>
            <person name="Pangilinan J."/>
            <person name="Riley R."/>
            <person name="Labutti K."/>
            <person name="Andreopoulos B."/>
            <person name="Lipzen A."/>
            <person name="Chen C."/>
            <person name="Yanf M."/>
            <person name="Daum C."/>
            <person name="Ng V."/>
            <person name="Clum A."/>
            <person name="Steindorff A."/>
            <person name="Ohm R."/>
            <person name="Martin F."/>
            <person name="Silar P."/>
            <person name="Natvig D."/>
            <person name="Lalanne C."/>
            <person name="Gautier V."/>
            <person name="Ament-Velasquez S.L."/>
            <person name="Kruys A."/>
            <person name="Hutchinson M.I."/>
            <person name="Powell A.J."/>
            <person name="Barry K."/>
            <person name="Miller A.N."/>
            <person name="Grigoriev I.V."/>
            <person name="Debuchy R."/>
            <person name="Gladieux P."/>
            <person name="Thoren M.H."/>
            <person name="Johannesson H."/>
        </authorList>
    </citation>
    <scope>NUCLEOTIDE SEQUENCE</scope>
    <source>
        <strain evidence="2">CBS 314.62</strain>
    </source>
</reference>
<feature type="compositionally biased region" description="Basic and acidic residues" evidence="1">
    <location>
        <begin position="144"/>
        <end position="153"/>
    </location>
</feature>
<dbReference type="EMBL" id="JAULSO010000001">
    <property type="protein sequence ID" value="KAK3692185.1"/>
    <property type="molecule type" value="Genomic_DNA"/>
</dbReference>